<name>A0A5C7I9F6_9ROSI</name>
<dbReference type="GO" id="GO:0016020">
    <property type="term" value="C:membrane"/>
    <property type="evidence" value="ECO:0007669"/>
    <property type="project" value="TreeGrafter"/>
</dbReference>
<dbReference type="PANTHER" id="PTHR24177">
    <property type="entry name" value="CASKIN"/>
    <property type="match status" value="1"/>
</dbReference>
<proteinExistence type="predicted"/>
<reference evidence="2" key="1">
    <citation type="journal article" date="2019" name="Gigascience">
        <title>De novo genome assembly of the endangered Acer yangbiense, a plant species with extremely small populations endemic to Yunnan Province, China.</title>
        <authorList>
            <person name="Yang J."/>
            <person name="Wariss H.M."/>
            <person name="Tao L."/>
            <person name="Zhang R."/>
            <person name="Yun Q."/>
            <person name="Hollingsworth P."/>
            <person name="Dao Z."/>
            <person name="Luo G."/>
            <person name="Guo H."/>
            <person name="Ma Y."/>
            <person name="Sun W."/>
        </authorList>
    </citation>
    <scope>NUCLEOTIDE SEQUENCE [LARGE SCALE GENOMIC DNA]</scope>
    <source>
        <strain evidence="2">cv. Malutang</strain>
    </source>
</reference>
<dbReference type="AlphaFoldDB" id="A0A5C7I9F6"/>
<protein>
    <submittedName>
        <fullName evidence="1">Uncharacterized protein</fullName>
    </submittedName>
</protein>
<dbReference type="EMBL" id="VAHF01000003">
    <property type="protein sequence ID" value="TXG65814.1"/>
    <property type="molecule type" value="Genomic_DNA"/>
</dbReference>
<accession>A0A5C7I9F6</accession>
<sequence length="138" mass="16216">MMISEVNWTYKEASERLKKPVLTAARLGIHEFVGEVLKAYQNSAFFEDEKKRNIFLLAISYRKEMVFSLIHDQLALVRDYCTYFKDSEGGNILHLAAKFVLSSQIPGSALQMQRELQCFQVRNRYYYIFYVKILNVKV</sequence>
<dbReference type="Proteomes" id="UP000323000">
    <property type="component" value="Chromosome 3"/>
</dbReference>
<evidence type="ECO:0000313" key="2">
    <source>
        <dbReference type="Proteomes" id="UP000323000"/>
    </source>
</evidence>
<keyword evidence="2" id="KW-1185">Reference proteome</keyword>
<organism evidence="1 2">
    <name type="scientific">Acer yangbiense</name>
    <dbReference type="NCBI Taxonomy" id="1000413"/>
    <lineage>
        <taxon>Eukaryota</taxon>
        <taxon>Viridiplantae</taxon>
        <taxon>Streptophyta</taxon>
        <taxon>Embryophyta</taxon>
        <taxon>Tracheophyta</taxon>
        <taxon>Spermatophyta</taxon>
        <taxon>Magnoliopsida</taxon>
        <taxon>eudicotyledons</taxon>
        <taxon>Gunneridae</taxon>
        <taxon>Pentapetalae</taxon>
        <taxon>rosids</taxon>
        <taxon>malvids</taxon>
        <taxon>Sapindales</taxon>
        <taxon>Sapindaceae</taxon>
        <taxon>Hippocastanoideae</taxon>
        <taxon>Acereae</taxon>
        <taxon>Acer</taxon>
    </lineage>
</organism>
<evidence type="ECO:0000313" key="1">
    <source>
        <dbReference type="EMBL" id="TXG65814.1"/>
    </source>
</evidence>
<dbReference type="PANTHER" id="PTHR24177:SF365">
    <property type="entry name" value="ANKYRIN REPEAT-CONTAINING PROTEIN NPR4-LIKE ISOFORM X1"/>
    <property type="match status" value="1"/>
</dbReference>
<dbReference type="OrthoDB" id="1925304at2759"/>
<gene>
    <name evidence="1" type="ORF">EZV62_007089</name>
</gene>
<comment type="caution">
    <text evidence="1">The sequence shown here is derived from an EMBL/GenBank/DDBJ whole genome shotgun (WGS) entry which is preliminary data.</text>
</comment>